<evidence type="ECO:0000313" key="10">
    <source>
        <dbReference type="Proteomes" id="UP000291343"/>
    </source>
</evidence>
<evidence type="ECO:0000259" key="8">
    <source>
        <dbReference type="Pfam" id="PF00171"/>
    </source>
</evidence>
<dbReference type="FunCoup" id="A0A482X404">
    <property type="interactions" value="1109"/>
</dbReference>
<dbReference type="OrthoDB" id="310895at2759"/>
<dbReference type="FunFam" id="3.40.309.10:FF:000018">
    <property type="entry name" value="Alpha-aminoadipic semialdehyde dehydrogenase"/>
    <property type="match status" value="1"/>
</dbReference>
<evidence type="ECO:0000256" key="6">
    <source>
        <dbReference type="PROSITE-ProRule" id="PRU10007"/>
    </source>
</evidence>
<organism evidence="9 10">
    <name type="scientific">Laodelphax striatellus</name>
    <name type="common">Small brown planthopper</name>
    <name type="synonym">Delphax striatella</name>
    <dbReference type="NCBI Taxonomy" id="195883"/>
    <lineage>
        <taxon>Eukaryota</taxon>
        <taxon>Metazoa</taxon>
        <taxon>Ecdysozoa</taxon>
        <taxon>Arthropoda</taxon>
        <taxon>Hexapoda</taxon>
        <taxon>Insecta</taxon>
        <taxon>Pterygota</taxon>
        <taxon>Neoptera</taxon>
        <taxon>Paraneoptera</taxon>
        <taxon>Hemiptera</taxon>
        <taxon>Auchenorrhyncha</taxon>
        <taxon>Fulgoroidea</taxon>
        <taxon>Delphacidae</taxon>
        <taxon>Criomorphinae</taxon>
        <taxon>Laodelphax</taxon>
    </lineage>
</organism>
<dbReference type="PROSITE" id="PS00687">
    <property type="entry name" value="ALDEHYDE_DEHYDR_GLU"/>
    <property type="match status" value="1"/>
</dbReference>
<dbReference type="InterPro" id="IPR016162">
    <property type="entry name" value="Ald_DH_N"/>
</dbReference>
<dbReference type="SUPFAM" id="SSF53720">
    <property type="entry name" value="ALDH-like"/>
    <property type="match status" value="1"/>
</dbReference>
<reference evidence="9 10" key="1">
    <citation type="journal article" date="2017" name="Gigascience">
        <title>Genome sequence of the small brown planthopper, Laodelphax striatellus.</title>
        <authorList>
            <person name="Zhu J."/>
            <person name="Jiang F."/>
            <person name="Wang X."/>
            <person name="Yang P."/>
            <person name="Bao Y."/>
            <person name="Zhao W."/>
            <person name="Wang W."/>
            <person name="Lu H."/>
            <person name="Wang Q."/>
            <person name="Cui N."/>
            <person name="Li J."/>
            <person name="Chen X."/>
            <person name="Luo L."/>
            <person name="Yu J."/>
            <person name="Kang L."/>
            <person name="Cui F."/>
        </authorList>
    </citation>
    <scope>NUCLEOTIDE SEQUENCE [LARGE SCALE GENOMIC DNA]</scope>
    <source>
        <strain evidence="9">Lst14</strain>
    </source>
</reference>
<keyword evidence="4" id="KW-0520">NAD</keyword>
<comment type="caution">
    <text evidence="9">The sequence shown here is derived from an EMBL/GenBank/DDBJ whole genome shotgun (WGS) entry which is preliminary data.</text>
</comment>
<comment type="subunit">
    <text evidence="2">Homotetramer.</text>
</comment>
<dbReference type="InterPro" id="IPR016163">
    <property type="entry name" value="Ald_DH_C"/>
</dbReference>
<dbReference type="InterPro" id="IPR015590">
    <property type="entry name" value="Aldehyde_DH_dom"/>
</dbReference>
<feature type="domain" description="Aldehyde dehydrogenase" evidence="8">
    <location>
        <begin position="70"/>
        <end position="529"/>
    </location>
</feature>
<name>A0A482X404_LAOST</name>
<dbReference type="InterPro" id="IPR029510">
    <property type="entry name" value="Ald_DH_CS_GLU"/>
</dbReference>
<dbReference type="GO" id="GO:0004029">
    <property type="term" value="F:aldehyde dehydrogenase (NAD+) activity"/>
    <property type="evidence" value="ECO:0007669"/>
    <property type="project" value="UniProtKB-EC"/>
</dbReference>
<accession>A0A482X404</accession>
<evidence type="ECO:0000256" key="4">
    <source>
        <dbReference type="ARBA" id="ARBA00023027"/>
    </source>
</evidence>
<comment type="similarity">
    <text evidence="1 7">Belongs to the aldehyde dehydrogenase family.</text>
</comment>
<evidence type="ECO:0000256" key="7">
    <source>
        <dbReference type="RuleBase" id="RU003345"/>
    </source>
</evidence>
<dbReference type="AlphaFoldDB" id="A0A482X404"/>
<evidence type="ECO:0000256" key="5">
    <source>
        <dbReference type="ARBA" id="ARBA00024226"/>
    </source>
</evidence>
<dbReference type="Gene3D" id="3.40.605.10">
    <property type="entry name" value="Aldehyde Dehydrogenase, Chain A, domain 1"/>
    <property type="match status" value="1"/>
</dbReference>
<evidence type="ECO:0000256" key="3">
    <source>
        <dbReference type="ARBA" id="ARBA00023002"/>
    </source>
</evidence>
<dbReference type="CDD" id="cd07130">
    <property type="entry name" value="ALDH_F7_AASADH"/>
    <property type="match status" value="1"/>
</dbReference>
<keyword evidence="3 7" id="KW-0560">Oxidoreductase</keyword>
<keyword evidence="10" id="KW-1185">Reference proteome</keyword>
<protein>
    <recommendedName>
        <fullName evidence="5">aldehyde dehydrogenase (NAD(+))</fullName>
        <ecNumber evidence="5">1.2.1.3</ecNumber>
    </recommendedName>
</protein>
<dbReference type="PANTHER" id="PTHR43521:SF1">
    <property type="entry name" value="ALPHA-AMINOADIPIC SEMIALDEHYDE DEHYDROGENASE"/>
    <property type="match status" value="1"/>
</dbReference>
<dbReference type="STRING" id="195883.A0A482X404"/>
<dbReference type="SMR" id="A0A482X404"/>
<gene>
    <name evidence="9" type="ORF">LSTR_LSTR000383</name>
</gene>
<evidence type="ECO:0000256" key="1">
    <source>
        <dbReference type="ARBA" id="ARBA00009986"/>
    </source>
</evidence>
<dbReference type="PANTHER" id="PTHR43521">
    <property type="entry name" value="ALPHA-AMINOADIPIC SEMIALDEHYDE DEHYDROGENASE"/>
    <property type="match status" value="1"/>
</dbReference>
<dbReference type="InterPro" id="IPR044638">
    <property type="entry name" value="ALDH7A1-like"/>
</dbReference>
<dbReference type="InterPro" id="IPR016161">
    <property type="entry name" value="Ald_DH/histidinol_DH"/>
</dbReference>
<proteinExistence type="inferred from homology"/>
<dbReference type="EC" id="1.2.1.3" evidence="5"/>
<feature type="active site" evidence="6">
    <location>
        <position position="302"/>
    </location>
</feature>
<dbReference type="EMBL" id="QKKF02018223">
    <property type="protein sequence ID" value="RZF40504.1"/>
    <property type="molecule type" value="Genomic_DNA"/>
</dbReference>
<evidence type="ECO:0000256" key="2">
    <source>
        <dbReference type="ARBA" id="ARBA00011881"/>
    </source>
</evidence>
<dbReference type="Proteomes" id="UP000291343">
    <property type="component" value="Unassembled WGS sequence"/>
</dbReference>
<dbReference type="Gene3D" id="3.40.309.10">
    <property type="entry name" value="Aldehyde Dehydrogenase, Chain A, domain 2"/>
    <property type="match status" value="1"/>
</dbReference>
<sequence>MASLTSCRSALRDLKKLLRLKKAIRNLDNRGLTTKGDFLIDDPKYGFLKELGLEKRNVGVYNGEWKAHGEVTTSICPANGKAIAEVQQGNLDDYEKCVSAAQSAWSSWAELPAPKRGEIVRQIGDALRSKLVPLGKLVSLEMGKIQAEGIGEVQEYVDICDYAVGLSRMFSGSIIPSERPGHVLLEKWNPLGVIGVISAFNFPVAVYGWNSAIAMVCGDAVLWKGAPTTPLVSVATSRVVADVLEKNNLPGAICSLCTGASDIGEKIASDTRLPLVSFTGSTAVGQKVGVKVQERFGKSLLELGGNNAIVVGADANLEMVAQSVVFACVGTAGQRCTTTRRLILHSKVYDEVLGRLKKAYGQVMTRIGDPLDENTLYGPLHSQVSVDKYKATIADAVKQGGKIEFGGKPIDRPGFFVEPTIISGLSHDSPVVHTETFAPIVYVLKSSSVDEAIEWNNEVKQGLSSSLFTQDLSTLFKWIGPFGSDCGIVNVNIPTSGAEIGGAFGGEKHTGGGRESGSDSWKQYMRRSTITINHSSVLTLAQGIKFE</sequence>
<evidence type="ECO:0000313" key="9">
    <source>
        <dbReference type="EMBL" id="RZF40504.1"/>
    </source>
</evidence>
<dbReference type="Pfam" id="PF00171">
    <property type="entry name" value="Aldedh"/>
    <property type="match status" value="1"/>
</dbReference>
<dbReference type="InParanoid" id="A0A482X404"/>